<dbReference type="RefSeq" id="WP_244431516.1">
    <property type="nucleotide sequence ID" value="NZ_JBGBYH010000001.1"/>
</dbReference>
<name>A0ABV4G7F8_9BRAD</name>
<accession>A0ABV4G7F8</accession>
<protein>
    <submittedName>
        <fullName evidence="1">Uncharacterized protein</fullName>
    </submittedName>
</protein>
<evidence type="ECO:0000313" key="1">
    <source>
        <dbReference type="EMBL" id="MEY9467837.1"/>
    </source>
</evidence>
<reference evidence="1 2" key="1">
    <citation type="submission" date="2024-07" db="EMBL/GenBank/DDBJ databases">
        <title>Genomic Encyclopedia of Type Strains, Phase V (KMG-V): Genome sequencing to study the core and pangenomes of soil and plant-associated prokaryotes.</title>
        <authorList>
            <person name="Whitman W."/>
        </authorList>
    </citation>
    <scope>NUCLEOTIDE SEQUENCE [LARGE SCALE GENOMIC DNA]</scope>
    <source>
        <strain evidence="1 2">USDA 222</strain>
    </source>
</reference>
<organism evidence="1 2">
    <name type="scientific">Bradyrhizobium yuanmingense</name>
    <dbReference type="NCBI Taxonomy" id="108015"/>
    <lineage>
        <taxon>Bacteria</taxon>
        <taxon>Pseudomonadati</taxon>
        <taxon>Pseudomonadota</taxon>
        <taxon>Alphaproteobacteria</taxon>
        <taxon>Hyphomicrobiales</taxon>
        <taxon>Nitrobacteraceae</taxon>
        <taxon>Bradyrhizobium</taxon>
    </lineage>
</organism>
<keyword evidence="2" id="KW-1185">Reference proteome</keyword>
<dbReference type="EMBL" id="JBGBZN010000001">
    <property type="protein sequence ID" value="MEY9467837.1"/>
    <property type="molecule type" value="Genomic_DNA"/>
</dbReference>
<proteinExistence type="predicted"/>
<evidence type="ECO:0000313" key="2">
    <source>
        <dbReference type="Proteomes" id="UP001565474"/>
    </source>
</evidence>
<sequence length="92" mass="9818">MSHPNLFVTGAVAADELGKVLAPRNPGWLLTDFEQPVFGHPLVDTAKQATRPVAYRDWSGGALQPRKGDLAIPANVDAAGLADLVVDWVTRS</sequence>
<gene>
    <name evidence="1" type="ORF">ABH992_000236</name>
</gene>
<comment type="caution">
    <text evidence="1">The sequence shown here is derived from an EMBL/GenBank/DDBJ whole genome shotgun (WGS) entry which is preliminary data.</text>
</comment>
<dbReference type="Proteomes" id="UP001565474">
    <property type="component" value="Unassembled WGS sequence"/>
</dbReference>